<dbReference type="PROSITE" id="PS00463">
    <property type="entry name" value="ZN2_CY6_FUNGAL_1"/>
    <property type="match status" value="1"/>
</dbReference>
<comment type="caution">
    <text evidence="8">The sequence shown here is derived from an EMBL/GenBank/DDBJ whole genome shotgun (WGS) entry which is preliminary data.</text>
</comment>
<feature type="non-terminal residue" evidence="8">
    <location>
        <position position="1"/>
    </location>
</feature>
<dbReference type="STRING" id="5539.A0A3E2H4D6"/>
<keyword evidence="4" id="KW-0804">Transcription</keyword>
<keyword evidence="3" id="KW-0805">Transcription regulation</keyword>
<dbReference type="InterPro" id="IPR036864">
    <property type="entry name" value="Zn2-C6_fun-type_DNA-bd_sf"/>
</dbReference>
<dbReference type="CDD" id="cd00067">
    <property type="entry name" value="GAL4"/>
    <property type="match status" value="1"/>
</dbReference>
<dbReference type="PROSITE" id="PS50048">
    <property type="entry name" value="ZN2_CY6_FUNGAL_2"/>
    <property type="match status" value="1"/>
</dbReference>
<dbReference type="Proteomes" id="UP000258309">
    <property type="component" value="Unassembled WGS sequence"/>
</dbReference>
<dbReference type="CDD" id="cd12148">
    <property type="entry name" value="fungal_TF_MHR"/>
    <property type="match status" value="1"/>
</dbReference>
<evidence type="ECO:0000313" key="8">
    <source>
        <dbReference type="EMBL" id="RFU28258.1"/>
    </source>
</evidence>
<feature type="compositionally biased region" description="Basic and acidic residues" evidence="6">
    <location>
        <begin position="355"/>
        <end position="371"/>
    </location>
</feature>
<name>A0A3E2H4D6_SCYLI</name>
<dbReference type="SUPFAM" id="SSF57701">
    <property type="entry name" value="Zn2/Cys6 DNA-binding domain"/>
    <property type="match status" value="1"/>
</dbReference>
<feature type="region of interest" description="Disordered" evidence="6">
    <location>
        <begin position="227"/>
        <end position="322"/>
    </location>
</feature>
<evidence type="ECO:0000256" key="3">
    <source>
        <dbReference type="ARBA" id="ARBA00023015"/>
    </source>
</evidence>
<dbReference type="PANTHER" id="PTHR47338">
    <property type="entry name" value="ZN(II)2CYS6 TRANSCRIPTION FACTOR (EUROFUNG)-RELATED"/>
    <property type="match status" value="1"/>
</dbReference>
<dbReference type="Pfam" id="PF04082">
    <property type="entry name" value="Fungal_trans"/>
    <property type="match status" value="1"/>
</dbReference>
<feature type="region of interest" description="Disordered" evidence="6">
    <location>
        <begin position="1063"/>
        <end position="1162"/>
    </location>
</feature>
<evidence type="ECO:0000256" key="4">
    <source>
        <dbReference type="ARBA" id="ARBA00023163"/>
    </source>
</evidence>
<dbReference type="Pfam" id="PF00172">
    <property type="entry name" value="Zn_clus"/>
    <property type="match status" value="1"/>
</dbReference>
<organism evidence="8 9">
    <name type="scientific">Scytalidium lignicola</name>
    <name type="common">Hyphomycete</name>
    <dbReference type="NCBI Taxonomy" id="5539"/>
    <lineage>
        <taxon>Eukaryota</taxon>
        <taxon>Fungi</taxon>
        <taxon>Dikarya</taxon>
        <taxon>Ascomycota</taxon>
        <taxon>Pezizomycotina</taxon>
        <taxon>Leotiomycetes</taxon>
        <taxon>Leotiomycetes incertae sedis</taxon>
        <taxon>Scytalidium</taxon>
    </lineage>
</organism>
<feature type="compositionally biased region" description="Polar residues" evidence="6">
    <location>
        <begin position="1081"/>
        <end position="1090"/>
    </location>
</feature>
<keyword evidence="9" id="KW-1185">Reference proteome</keyword>
<protein>
    <recommendedName>
        <fullName evidence="7">Zn(2)-C6 fungal-type domain-containing protein</fullName>
    </recommendedName>
</protein>
<feature type="non-terminal residue" evidence="8">
    <location>
        <position position="1240"/>
    </location>
</feature>
<evidence type="ECO:0000259" key="7">
    <source>
        <dbReference type="PROSITE" id="PS50048"/>
    </source>
</evidence>
<dbReference type="SMART" id="SM00066">
    <property type="entry name" value="GAL4"/>
    <property type="match status" value="1"/>
</dbReference>
<dbReference type="EMBL" id="NCSJ02000170">
    <property type="protein sequence ID" value="RFU28258.1"/>
    <property type="molecule type" value="Genomic_DNA"/>
</dbReference>
<dbReference type="Gene3D" id="4.10.240.10">
    <property type="entry name" value="Zn(2)-C6 fungal-type DNA-binding domain"/>
    <property type="match status" value="1"/>
</dbReference>
<dbReference type="InterPro" id="IPR007219">
    <property type="entry name" value="XnlR_reg_dom"/>
</dbReference>
<keyword evidence="5" id="KW-0539">Nucleus</keyword>
<feature type="region of interest" description="Disordered" evidence="6">
    <location>
        <begin position="120"/>
        <end position="146"/>
    </location>
</feature>
<dbReference type="InterPro" id="IPR050815">
    <property type="entry name" value="TF_fung"/>
</dbReference>
<gene>
    <name evidence="8" type="ORF">B7463_g8086</name>
</gene>
<dbReference type="OMA" id="AAFVCLY"/>
<feature type="domain" description="Zn(2)-C6 fungal-type" evidence="7">
    <location>
        <begin position="380"/>
        <end position="412"/>
    </location>
</feature>
<dbReference type="InterPro" id="IPR001138">
    <property type="entry name" value="Zn2Cys6_DnaBD"/>
</dbReference>
<evidence type="ECO:0000256" key="6">
    <source>
        <dbReference type="SAM" id="MobiDB-lite"/>
    </source>
</evidence>
<dbReference type="GO" id="GO:0006351">
    <property type="term" value="P:DNA-templated transcription"/>
    <property type="evidence" value="ECO:0007669"/>
    <property type="project" value="InterPro"/>
</dbReference>
<keyword evidence="2" id="KW-0479">Metal-binding</keyword>
<dbReference type="GO" id="GO:0003677">
    <property type="term" value="F:DNA binding"/>
    <property type="evidence" value="ECO:0007669"/>
    <property type="project" value="InterPro"/>
</dbReference>
<dbReference type="AlphaFoldDB" id="A0A3E2H4D6"/>
<feature type="region of interest" description="Disordered" evidence="6">
    <location>
        <begin position="992"/>
        <end position="1037"/>
    </location>
</feature>
<accession>A0A3E2H4D6</accession>
<feature type="compositionally biased region" description="Polar residues" evidence="6">
    <location>
        <begin position="310"/>
        <end position="322"/>
    </location>
</feature>
<comment type="subcellular location">
    <subcellularLocation>
        <location evidence="1">Nucleus</location>
    </subcellularLocation>
</comment>
<evidence type="ECO:0000256" key="5">
    <source>
        <dbReference type="ARBA" id="ARBA00023242"/>
    </source>
</evidence>
<feature type="compositionally biased region" description="Low complexity" evidence="6">
    <location>
        <begin position="292"/>
        <end position="309"/>
    </location>
</feature>
<sequence>MAEGFSMLLPYSVGGSEVETFVIEIIGFAWIMSHLHKCQEQGTSQQNGGVVRRMEWPGQGARVPHGICCQGTKQSVESKSGSEADINLTTGSVKNVQYSSQPPTEPTLLQHSTGLPAADKASDALDAASASEQTTPVRPTTDHGIPTVTRPWTAIISTSTTILHQDSPAALHNARLQPQLQRLQQLQLLYRNLLYCGSTAPVIIALPARSRAAIELSLAAPATCHSAAAKPQHPAHTWVPRPSTSELLPSTPRPETATIPSAHSLAAILSPPDPTLRASDPELTRPPSSYINIAGPNPNPNLNPNRAAAESTTYSQAEPSYLHPNSPQLNPHRATLASSGGPAPIVFGGAGGGTDDARGGEGRGGLEEKKPTKMVRSSIACARCRRSKVRCINNGVNSVCKACQSSGRECTYPPSAAATTPRRTDNTVIKTEGEGEGKKRVRVKTEDPGRSIGHRIDEDVLDPKILTRSVWDDIYKLFRAHFSAEMPFLHPPTFRKRIFQISNPREAGPPAPIDQDGRLLFLGVLTLTARFHPALVAHHSPKTASGSSNPQAASEYYSRALATAFGPSCENLTRPTLETVQALLMLGLYEWSQSRGLQAWVYIGIALRLALSMGLAFEDDADRTSPRKVQGHAPDENYAIEKECRRRTFWSCFIMDRMLSSGKFRPTMIDVKTLRVRLPCSDDQFMFGGNRVKTSFLIEQRLGYESSNDLDSAELNDEGVENRFIRLVEIFGRFSIYSHAGGRRTEKYPPWDERTEFYQLRRDLEHFHRSLPSKLTYTQANLAAHIEMPTTAATYASLHTLYFLCLIMLHREYIPFIPLRCDGPQGPLDEPTFPKDKFDVPEGFWEVSAETIFKAAKDLVDIVRTYQDRGALPESPVVGFCVWQAAFVSLYAVHFSHMDVHRHLCDPAHDLDMVDGDAQNMGYAAITVKLLKELAPKSRMAAGYLRIVGKMHRYFNVVRSDYHNQFKHKARPWTGGGLEEYKTLERELKEFGSIEGGGDKSIPSDASDTADPIRSRASTNEIGSGSNNSSGEAMQGVVEGATPSRAWAAVNSTQMETTDRTKFVGQNHSHTQGPPPGGYDYSSSYQLSPRQTPPHPPSLVSGGSTADSPSGLSSPYGTHQMFHSQQAGQPQLSHPQSSGYPAMAPHTQPLHHPGQPAMAPPQGTLVAVPPDFFPPNNNQNVQGKEEMYWCQQESINYNSNLDNMAQMPVDMDTWPQGEWSGDNPNFLQVIASSPKFAFAN</sequence>
<dbReference type="GO" id="GO:0005634">
    <property type="term" value="C:nucleus"/>
    <property type="evidence" value="ECO:0007669"/>
    <property type="project" value="UniProtKB-SubCell"/>
</dbReference>
<evidence type="ECO:0000256" key="1">
    <source>
        <dbReference type="ARBA" id="ARBA00004123"/>
    </source>
</evidence>
<dbReference type="GO" id="GO:0000981">
    <property type="term" value="F:DNA-binding transcription factor activity, RNA polymerase II-specific"/>
    <property type="evidence" value="ECO:0007669"/>
    <property type="project" value="InterPro"/>
</dbReference>
<dbReference type="PANTHER" id="PTHR47338:SF5">
    <property type="entry name" value="ZN(II)2CYS6 TRANSCRIPTION FACTOR (EUROFUNG)"/>
    <property type="match status" value="1"/>
</dbReference>
<dbReference type="SMART" id="SM00906">
    <property type="entry name" value="Fungal_trans"/>
    <property type="match status" value="1"/>
</dbReference>
<dbReference type="GO" id="GO:0008270">
    <property type="term" value="F:zinc ion binding"/>
    <property type="evidence" value="ECO:0007669"/>
    <property type="project" value="InterPro"/>
</dbReference>
<proteinExistence type="predicted"/>
<reference evidence="8 9" key="1">
    <citation type="submission" date="2018-05" db="EMBL/GenBank/DDBJ databases">
        <title>Draft genome sequence of Scytalidium lignicola DSM 105466, a ubiquitous saprotrophic fungus.</title>
        <authorList>
            <person name="Buettner E."/>
            <person name="Gebauer A.M."/>
            <person name="Hofrichter M."/>
            <person name="Liers C."/>
            <person name="Kellner H."/>
        </authorList>
    </citation>
    <scope>NUCLEOTIDE SEQUENCE [LARGE SCALE GENOMIC DNA]</scope>
    <source>
        <strain evidence="8 9">DSM 105466</strain>
    </source>
</reference>
<feature type="compositionally biased region" description="Polar residues" evidence="6">
    <location>
        <begin position="1101"/>
        <end position="1139"/>
    </location>
</feature>
<feature type="region of interest" description="Disordered" evidence="6">
    <location>
        <begin position="349"/>
        <end position="371"/>
    </location>
</feature>
<evidence type="ECO:0000313" key="9">
    <source>
        <dbReference type="Proteomes" id="UP000258309"/>
    </source>
</evidence>
<dbReference type="OrthoDB" id="5370478at2759"/>
<evidence type="ECO:0000256" key="2">
    <source>
        <dbReference type="ARBA" id="ARBA00022723"/>
    </source>
</evidence>